<dbReference type="Proteomes" id="UP001501509">
    <property type="component" value="Unassembled WGS sequence"/>
</dbReference>
<keyword evidence="1" id="KW-1133">Transmembrane helix</keyword>
<name>A0ABN3QGG8_9ACTN</name>
<organism evidence="2 3">
    <name type="scientific">Actinomadura fulvescens</name>
    <dbReference type="NCBI Taxonomy" id="46160"/>
    <lineage>
        <taxon>Bacteria</taxon>
        <taxon>Bacillati</taxon>
        <taxon>Actinomycetota</taxon>
        <taxon>Actinomycetes</taxon>
        <taxon>Streptosporangiales</taxon>
        <taxon>Thermomonosporaceae</taxon>
        <taxon>Actinomadura</taxon>
    </lineage>
</organism>
<evidence type="ECO:0000313" key="2">
    <source>
        <dbReference type="EMBL" id="GAA2625729.1"/>
    </source>
</evidence>
<dbReference type="EMBL" id="BAAATD010000012">
    <property type="protein sequence ID" value="GAA2625729.1"/>
    <property type="molecule type" value="Genomic_DNA"/>
</dbReference>
<sequence>MNTSTELRPRAATALAAAFAGWTVGSAAWWLLEPRSDPVRQAAAVILAALGIAGLGAAASRRHRPAARRLLIAGHCVLIPVQFALVVIAGTGLLFVGLGLSAALVTTMAPTFRQLRPTPRKVWLTLHVGFSVSWLGASTAMLVLSLVGATTADPALRRHAYAFMHVLDLAMVIPLVLLSIVTGVVVSLGGKWGLVKHWWVLLKLAISLFIVAVAAAWENFLVRDLADTTAADAAGRDWRLAACMAGFTGLLWTATALSVLKPWGRTPRGRRSLMTARSHRRQGVQS</sequence>
<feature type="transmembrane region" description="Helical" evidence="1">
    <location>
        <begin position="238"/>
        <end position="260"/>
    </location>
</feature>
<keyword evidence="1" id="KW-0812">Transmembrane</keyword>
<feature type="transmembrane region" description="Helical" evidence="1">
    <location>
        <begin position="94"/>
        <end position="112"/>
    </location>
</feature>
<feature type="transmembrane region" description="Helical" evidence="1">
    <location>
        <begin position="12"/>
        <end position="32"/>
    </location>
</feature>
<protein>
    <recommendedName>
        <fullName evidence="4">Integral membrane protein</fullName>
    </recommendedName>
</protein>
<keyword evidence="3" id="KW-1185">Reference proteome</keyword>
<comment type="caution">
    <text evidence="2">The sequence shown here is derived from an EMBL/GenBank/DDBJ whole genome shotgun (WGS) entry which is preliminary data.</text>
</comment>
<accession>A0ABN3QGG8</accession>
<feature type="transmembrane region" description="Helical" evidence="1">
    <location>
        <begin position="38"/>
        <end position="58"/>
    </location>
</feature>
<evidence type="ECO:0000313" key="3">
    <source>
        <dbReference type="Proteomes" id="UP001501509"/>
    </source>
</evidence>
<reference evidence="2 3" key="1">
    <citation type="journal article" date="2019" name="Int. J. Syst. Evol. Microbiol.">
        <title>The Global Catalogue of Microorganisms (GCM) 10K type strain sequencing project: providing services to taxonomists for standard genome sequencing and annotation.</title>
        <authorList>
            <consortium name="The Broad Institute Genomics Platform"/>
            <consortium name="The Broad Institute Genome Sequencing Center for Infectious Disease"/>
            <person name="Wu L."/>
            <person name="Ma J."/>
        </authorList>
    </citation>
    <scope>NUCLEOTIDE SEQUENCE [LARGE SCALE GENOMIC DNA]</scope>
    <source>
        <strain evidence="2 3">JCM 6833</strain>
    </source>
</reference>
<feature type="transmembrane region" description="Helical" evidence="1">
    <location>
        <begin position="124"/>
        <end position="148"/>
    </location>
</feature>
<evidence type="ECO:0000256" key="1">
    <source>
        <dbReference type="SAM" id="Phobius"/>
    </source>
</evidence>
<feature type="transmembrane region" description="Helical" evidence="1">
    <location>
        <begin position="160"/>
        <end position="186"/>
    </location>
</feature>
<gene>
    <name evidence="2" type="ORF">GCM10010411_73150</name>
</gene>
<keyword evidence="1" id="KW-0472">Membrane</keyword>
<evidence type="ECO:0008006" key="4">
    <source>
        <dbReference type="Google" id="ProtNLM"/>
    </source>
</evidence>
<dbReference type="RefSeq" id="WP_344547071.1">
    <property type="nucleotide sequence ID" value="NZ_BAAATD010000012.1"/>
</dbReference>
<proteinExistence type="predicted"/>
<feature type="transmembrane region" description="Helical" evidence="1">
    <location>
        <begin position="198"/>
        <end position="218"/>
    </location>
</feature>